<sequence length="62" mass="7439">MFQFIEEYLFGEIMIATYLEMCNPKMLLQKSSEENTQSKIEKILFPPKLKLLLRTLHIFLED</sequence>
<dbReference type="AlphaFoldDB" id="A0A3M7SNN3"/>
<organism evidence="1 2">
    <name type="scientific">Brachionus plicatilis</name>
    <name type="common">Marine rotifer</name>
    <name type="synonym">Brachionus muelleri</name>
    <dbReference type="NCBI Taxonomy" id="10195"/>
    <lineage>
        <taxon>Eukaryota</taxon>
        <taxon>Metazoa</taxon>
        <taxon>Spiralia</taxon>
        <taxon>Gnathifera</taxon>
        <taxon>Rotifera</taxon>
        <taxon>Eurotatoria</taxon>
        <taxon>Monogononta</taxon>
        <taxon>Pseudotrocha</taxon>
        <taxon>Ploima</taxon>
        <taxon>Brachionidae</taxon>
        <taxon>Brachionus</taxon>
    </lineage>
</organism>
<accession>A0A3M7SNN3</accession>
<evidence type="ECO:0000313" key="2">
    <source>
        <dbReference type="Proteomes" id="UP000276133"/>
    </source>
</evidence>
<keyword evidence="2" id="KW-1185">Reference proteome</keyword>
<dbReference type="EMBL" id="REGN01001050">
    <property type="protein sequence ID" value="RNA37403.1"/>
    <property type="molecule type" value="Genomic_DNA"/>
</dbReference>
<comment type="caution">
    <text evidence="1">The sequence shown here is derived from an EMBL/GenBank/DDBJ whole genome shotgun (WGS) entry which is preliminary data.</text>
</comment>
<gene>
    <name evidence="1" type="ORF">BpHYR1_036385</name>
</gene>
<evidence type="ECO:0000313" key="1">
    <source>
        <dbReference type="EMBL" id="RNA37403.1"/>
    </source>
</evidence>
<name>A0A3M7SNN3_BRAPC</name>
<proteinExistence type="predicted"/>
<protein>
    <submittedName>
        <fullName evidence="1">Uncharacterized protein</fullName>
    </submittedName>
</protein>
<dbReference type="Proteomes" id="UP000276133">
    <property type="component" value="Unassembled WGS sequence"/>
</dbReference>
<reference evidence="1 2" key="1">
    <citation type="journal article" date="2018" name="Sci. Rep.">
        <title>Genomic signatures of local adaptation to the degree of environmental predictability in rotifers.</title>
        <authorList>
            <person name="Franch-Gras L."/>
            <person name="Hahn C."/>
            <person name="Garcia-Roger E.M."/>
            <person name="Carmona M.J."/>
            <person name="Serra M."/>
            <person name="Gomez A."/>
        </authorList>
    </citation>
    <scope>NUCLEOTIDE SEQUENCE [LARGE SCALE GENOMIC DNA]</scope>
    <source>
        <strain evidence="1">HYR1</strain>
    </source>
</reference>